<evidence type="ECO:0000256" key="6">
    <source>
        <dbReference type="SAM" id="Phobius"/>
    </source>
</evidence>
<evidence type="ECO:0000256" key="3">
    <source>
        <dbReference type="ARBA" id="ARBA00022989"/>
    </source>
</evidence>
<comment type="caution">
    <text evidence="8">The sequence shown here is derived from an EMBL/GenBank/DDBJ whole genome shotgun (WGS) entry which is preliminary data.</text>
</comment>
<sequence length="179" mass="20190">MNKSIYKIFSGFAVVFMLASIAFLLYISYQGDKNPDKIPSLFGYKPFTVLTNSMKPSFSAGDMVLVKDKPASKIKPNDVITFKENNNKLITHRVVKVTDKGFVTKGDYNNVKDDGFVSPENVVGELVFTLPKLGYVSKFVSSPLGITLLIFIPLLAYLLLEIYDFLKRFIERKEKQKAV</sequence>
<feature type="transmembrane region" description="Helical" evidence="6">
    <location>
        <begin position="12"/>
        <end position="29"/>
    </location>
</feature>
<keyword evidence="8" id="KW-0378">Hydrolase</keyword>
<keyword evidence="4 6" id="KW-0472">Membrane</keyword>
<dbReference type="EC" id="3.4.21.89" evidence="5"/>
<keyword evidence="3 6" id="KW-1133">Transmembrane helix</keyword>
<accession>A0ABU1U1P2</accession>
<feature type="transmembrane region" description="Helical" evidence="6">
    <location>
        <begin position="144"/>
        <end position="166"/>
    </location>
</feature>
<dbReference type="CDD" id="cd06530">
    <property type="entry name" value="S26_SPase_I"/>
    <property type="match status" value="1"/>
</dbReference>
<dbReference type="SUPFAM" id="SSF51306">
    <property type="entry name" value="LexA/Signal peptidase"/>
    <property type="match status" value="1"/>
</dbReference>
<proteinExistence type="predicted"/>
<gene>
    <name evidence="8" type="ORF">J2X07_002326</name>
</gene>
<evidence type="ECO:0000259" key="7">
    <source>
        <dbReference type="Pfam" id="PF10502"/>
    </source>
</evidence>
<evidence type="ECO:0000256" key="2">
    <source>
        <dbReference type="ARBA" id="ARBA00022692"/>
    </source>
</evidence>
<evidence type="ECO:0000256" key="5">
    <source>
        <dbReference type="NCBIfam" id="TIGR02228"/>
    </source>
</evidence>
<dbReference type="GO" id="GO:0016787">
    <property type="term" value="F:hydrolase activity"/>
    <property type="evidence" value="ECO:0007669"/>
    <property type="project" value="UniProtKB-KW"/>
</dbReference>
<dbReference type="NCBIfam" id="TIGR02228">
    <property type="entry name" value="sigpep_I_arch"/>
    <property type="match status" value="1"/>
</dbReference>
<dbReference type="Pfam" id="PF10502">
    <property type="entry name" value="Peptidase_S26"/>
    <property type="match status" value="1"/>
</dbReference>
<comment type="subcellular location">
    <subcellularLocation>
        <location evidence="1">Membrane</location>
    </subcellularLocation>
</comment>
<evidence type="ECO:0000256" key="4">
    <source>
        <dbReference type="ARBA" id="ARBA00023136"/>
    </source>
</evidence>
<dbReference type="InterPro" id="IPR019533">
    <property type="entry name" value="Peptidase_S26"/>
</dbReference>
<reference evidence="8 9" key="1">
    <citation type="submission" date="2023-07" db="EMBL/GenBank/DDBJ databases">
        <title>Sorghum-associated microbial communities from plants grown in Nebraska, USA.</title>
        <authorList>
            <person name="Schachtman D."/>
        </authorList>
    </citation>
    <scope>NUCLEOTIDE SEQUENCE [LARGE SCALE GENOMIC DNA]</scope>
    <source>
        <strain evidence="8 9">BE211</strain>
    </source>
</reference>
<dbReference type="PANTHER" id="PTHR10806:SF6">
    <property type="entry name" value="SIGNAL PEPTIDASE COMPLEX CATALYTIC SUBUNIT SEC11"/>
    <property type="match status" value="1"/>
</dbReference>
<evidence type="ECO:0000313" key="9">
    <source>
        <dbReference type="Proteomes" id="UP001258181"/>
    </source>
</evidence>
<evidence type="ECO:0000313" key="8">
    <source>
        <dbReference type="EMBL" id="MDR7073340.1"/>
    </source>
</evidence>
<keyword evidence="2 6" id="KW-0812">Transmembrane</keyword>
<keyword evidence="9" id="KW-1185">Reference proteome</keyword>
<dbReference type="PANTHER" id="PTHR10806">
    <property type="entry name" value="SIGNAL PEPTIDASE COMPLEX CATALYTIC SUBUNIT SEC11"/>
    <property type="match status" value="1"/>
</dbReference>
<organism evidence="8 9">
    <name type="scientific">Fictibacillus barbaricus</name>
    <dbReference type="NCBI Taxonomy" id="182136"/>
    <lineage>
        <taxon>Bacteria</taxon>
        <taxon>Bacillati</taxon>
        <taxon>Bacillota</taxon>
        <taxon>Bacilli</taxon>
        <taxon>Bacillales</taxon>
        <taxon>Fictibacillaceae</taxon>
        <taxon>Fictibacillus</taxon>
    </lineage>
</organism>
<evidence type="ECO:0000256" key="1">
    <source>
        <dbReference type="ARBA" id="ARBA00004370"/>
    </source>
</evidence>
<feature type="domain" description="Peptidase S26" evidence="7">
    <location>
        <begin position="40"/>
        <end position="94"/>
    </location>
</feature>
<name>A0ABU1U1P2_9BACL</name>
<dbReference type="Proteomes" id="UP001258181">
    <property type="component" value="Unassembled WGS sequence"/>
</dbReference>
<dbReference type="EMBL" id="JAVDWA010000003">
    <property type="protein sequence ID" value="MDR7073340.1"/>
    <property type="molecule type" value="Genomic_DNA"/>
</dbReference>
<dbReference type="InterPro" id="IPR036286">
    <property type="entry name" value="LexA/Signal_pep-like_sf"/>
</dbReference>
<dbReference type="RefSeq" id="WP_310258841.1">
    <property type="nucleotide sequence ID" value="NZ_JAVDWA010000003.1"/>
</dbReference>
<dbReference type="PRINTS" id="PR00728">
    <property type="entry name" value="SIGNALPTASE"/>
</dbReference>
<dbReference type="Gene3D" id="2.10.109.10">
    <property type="entry name" value="Umud Fragment, subunit A"/>
    <property type="match status" value="1"/>
</dbReference>
<dbReference type="InterPro" id="IPR001733">
    <property type="entry name" value="Peptidase_S26B"/>
</dbReference>
<protein>
    <recommendedName>
        <fullName evidence="5">Signal peptidase I</fullName>
        <ecNumber evidence="5">3.4.21.89</ecNumber>
    </recommendedName>
</protein>